<dbReference type="EMBL" id="BAABDJ010000007">
    <property type="protein sequence ID" value="GAA4002227.1"/>
    <property type="molecule type" value="Genomic_DNA"/>
</dbReference>
<sequence length="347" mass="38680">MSKCPGCLRETKSTKPQFCAKCRVLLFEGGKVAPVLSFSLNDVPHQPEQATVETIKRISISGVQFKVSLLLSNNQLEISGARGPLEFILKPPPRGFDIKHPEAVPANEHLTMQIAHQIFGLRTAANAYLHFADTQTGAYITRRFDVTAAGRLAQEDFAQADNRSKATHGVNFKYETSHEYISDIIKRAVTTVPLALDEFFRLTLFNYLISNGDAHMKNFSRYRLPNGEYQLTPAYDLLNTALHVNDGNGLALDLFADDHETPSFAANAFLAYDDFRELGRRLGLPLSRVKKLLADIGQHEAKIQGLIDRSFLPPALQARYTAVVADRRQRLHYSLAADSPANDRQQG</sequence>
<dbReference type="RefSeq" id="WP_345071667.1">
    <property type="nucleotide sequence ID" value="NZ_BAABDJ010000007.1"/>
</dbReference>
<feature type="domain" description="HipA-like C-terminal" evidence="4">
    <location>
        <begin position="58"/>
        <end position="296"/>
    </location>
</feature>
<reference evidence="6" key="1">
    <citation type="journal article" date="2019" name="Int. J. Syst. Evol. Microbiol.">
        <title>The Global Catalogue of Microorganisms (GCM) 10K type strain sequencing project: providing services to taxonomists for standard genome sequencing and annotation.</title>
        <authorList>
            <consortium name="The Broad Institute Genomics Platform"/>
            <consortium name="The Broad Institute Genome Sequencing Center for Infectious Disease"/>
            <person name="Wu L."/>
            <person name="Ma J."/>
        </authorList>
    </citation>
    <scope>NUCLEOTIDE SEQUENCE [LARGE SCALE GENOMIC DNA]</scope>
    <source>
        <strain evidence="6">JCM 17224</strain>
    </source>
</reference>
<dbReference type="Proteomes" id="UP001500567">
    <property type="component" value="Unassembled WGS sequence"/>
</dbReference>
<proteinExistence type="inferred from homology"/>
<keyword evidence="6" id="KW-1185">Reference proteome</keyword>
<evidence type="ECO:0000256" key="3">
    <source>
        <dbReference type="ARBA" id="ARBA00022777"/>
    </source>
</evidence>
<gene>
    <name evidence="5" type="ORF">GCM10022408_11970</name>
</gene>
<keyword evidence="2" id="KW-0808">Transferase</keyword>
<dbReference type="PANTHER" id="PTHR37419">
    <property type="entry name" value="SERINE/THREONINE-PROTEIN KINASE TOXIN HIPA"/>
    <property type="match status" value="1"/>
</dbReference>
<accession>A0ABP7RTY2</accession>
<protein>
    <submittedName>
        <fullName evidence="5">HipA domain-containing protein</fullName>
    </submittedName>
</protein>
<evidence type="ECO:0000256" key="2">
    <source>
        <dbReference type="ARBA" id="ARBA00022679"/>
    </source>
</evidence>
<keyword evidence="3" id="KW-0418">Kinase</keyword>
<evidence type="ECO:0000313" key="6">
    <source>
        <dbReference type="Proteomes" id="UP001500567"/>
    </source>
</evidence>
<evidence type="ECO:0000313" key="5">
    <source>
        <dbReference type="EMBL" id="GAA4002227.1"/>
    </source>
</evidence>
<organism evidence="5 6">
    <name type="scientific">Hymenobacter fastidiosus</name>
    <dbReference type="NCBI Taxonomy" id="486264"/>
    <lineage>
        <taxon>Bacteria</taxon>
        <taxon>Pseudomonadati</taxon>
        <taxon>Bacteroidota</taxon>
        <taxon>Cytophagia</taxon>
        <taxon>Cytophagales</taxon>
        <taxon>Hymenobacteraceae</taxon>
        <taxon>Hymenobacter</taxon>
    </lineage>
</organism>
<dbReference type="PANTHER" id="PTHR37419:SF1">
    <property type="entry name" value="SERINE_THREONINE-PROTEIN KINASE TOXIN HIPA"/>
    <property type="match status" value="1"/>
</dbReference>
<comment type="caution">
    <text evidence="5">The sequence shown here is derived from an EMBL/GenBank/DDBJ whole genome shotgun (WGS) entry which is preliminary data.</text>
</comment>
<dbReference type="InterPro" id="IPR052028">
    <property type="entry name" value="HipA_Ser/Thr_kinase"/>
</dbReference>
<evidence type="ECO:0000259" key="4">
    <source>
        <dbReference type="Pfam" id="PF07804"/>
    </source>
</evidence>
<comment type="similarity">
    <text evidence="1">Belongs to the HipA Ser/Thr kinase family.</text>
</comment>
<evidence type="ECO:0000256" key="1">
    <source>
        <dbReference type="ARBA" id="ARBA00010164"/>
    </source>
</evidence>
<dbReference type="Gene3D" id="1.10.1070.20">
    <property type="match status" value="1"/>
</dbReference>
<name>A0ABP7RTY2_9BACT</name>
<dbReference type="InterPro" id="IPR012893">
    <property type="entry name" value="HipA-like_C"/>
</dbReference>
<dbReference type="Pfam" id="PF07804">
    <property type="entry name" value="HipA_C"/>
    <property type="match status" value="1"/>
</dbReference>